<accession>A0AAV1J1I9</accession>
<keyword evidence="3" id="KW-1185">Reference proteome</keyword>
<comment type="caution">
    <text evidence="2">The sequence shown here is derived from an EMBL/GenBank/DDBJ whole genome shotgun (WGS) entry which is preliminary data.</text>
</comment>
<gene>
    <name evidence="2" type="ORF">LNINA_LOCUS2124</name>
</gene>
<protein>
    <submittedName>
        <fullName evidence="2">Uncharacterized protein</fullName>
    </submittedName>
</protein>
<proteinExistence type="predicted"/>
<dbReference type="Proteomes" id="UP001497472">
    <property type="component" value="Unassembled WGS sequence"/>
</dbReference>
<organism evidence="2 3">
    <name type="scientific">Leptosia nina</name>
    <dbReference type="NCBI Taxonomy" id="320188"/>
    <lineage>
        <taxon>Eukaryota</taxon>
        <taxon>Metazoa</taxon>
        <taxon>Ecdysozoa</taxon>
        <taxon>Arthropoda</taxon>
        <taxon>Hexapoda</taxon>
        <taxon>Insecta</taxon>
        <taxon>Pterygota</taxon>
        <taxon>Neoptera</taxon>
        <taxon>Endopterygota</taxon>
        <taxon>Lepidoptera</taxon>
        <taxon>Glossata</taxon>
        <taxon>Ditrysia</taxon>
        <taxon>Papilionoidea</taxon>
        <taxon>Pieridae</taxon>
        <taxon>Pierinae</taxon>
        <taxon>Leptosia</taxon>
    </lineage>
</organism>
<name>A0AAV1J1I9_9NEOP</name>
<evidence type="ECO:0000313" key="3">
    <source>
        <dbReference type="Proteomes" id="UP001497472"/>
    </source>
</evidence>
<reference evidence="2 3" key="1">
    <citation type="submission" date="2023-11" db="EMBL/GenBank/DDBJ databases">
        <authorList>
            <person name="Okamura Y."/>
        </authorList>
    </citation>
    <scope>NUCLEOTIDE SEQUENCE [LARGE SCALE GENOMIC DNA]</scope>
</reference>
<feature type="region of interest" description="Disordered" evidence="1">
    <location>
        <begin position="1"/>
        <end position="23"/>
    </location>
</feature>
<evidence type="ECO:0000256" key="1">
    <source>
        <dbReference type="SAM" id="MobiDB-lite"/>
    </source>
</evidence>
<dbReference type="AlphaFoldDB" id="A0AAV1J1I9"/>
<sequence length="112" mass="12504">MCLRAPRPTIEPSNPPNGQKAERQLVRSTMTVVDWRSLDFTRKISLTSCRSTCTFRTWAVLTNVSSNETLFSVGCLGIFLISKQLALALRSELSNLDSKDLDIIGIGQNVRF</sequence>
<evidence type="ECO:0000313" key="2">
    <source>
        <dbReference type="EMBL" id="CAK1542210.1"/>
    </source>
</evidence>
<dbReference type="EMBL" id="CAVLEF010000003">
    <property type="protein sequence ID" value="CAK1542210.1"/>
    <property type="molecule type" value="Genomic_DNA"/>
</dbReference>